<dbReference type="PANTHER" id="PTHR43667">
    <property type="entry name" value="CYCLOPROPANE-FATTY-ACYL-PHOSPHOLIPID SYNTHASE"/>
    <property type="match status" value="1"/>
</dbReference>
<reference evidence="6 7" key="1">
    <citation type="journal article" date="2024" name="Chem. Sci.">
        <title>Discovery of megapolipeptins by genome mining of a Burkholderiales bacteria collection.</title>
        <authorList>
            <person name="Paulo B.S."/>
            <person name="Recchia M.J.J."/>
            <person name="Lee S."/>
            <person name="Fergusson C.H."/>
            <person name="Romanowski S.B."/>
            <person name="Hernandez A."/>
            <person name="Krull N."/>
            <person name="Liu D.Y."/>
            <person name="Cavanagh H."/>
            <person name="Bos A."/>
            <person name="Gray C.A."/>
            <person name="Murphy B.T."/>
            <person name="Linington R.G."/>
            <person name="Eustaquio A.S."/>
        </authorList>
    </citation>
    <scope>NUCLEOTIDE SEQUENCE [LARGE SCALE GENOMIC DNA]</scope>
    <source>
        <strain evidence="6 7">RL21-008-BIB-A</strain>
    </source>
</reference>
<dbReference type="Pfam" id="PF02353">
    <property type="entry name" value="CMAS"/>
    <property type="match status" value="1"/>
</dbReference>
<evidence type="ECO:0000256" key="2">
    <source>
        <dbReference type="ARBA" id="ARBA00022603"/>
    </source>
</evidence>
<organism evidence="6 7">
    <name type="scientific">Herbaspirillum lusitanum</name>
    <dbReference type="NCBI Taxonomy" id="213312"/>
    <lineage>
        <taxon>Bacteria</taxon>
        <taxon>Pseudomonadati</taxon>
        <taxon>Pseudomonadota</taxon>
        <taxon>Betaproteobacteria</taxon>
        <taxon>Burkholderiales</taxon>
        <taxon>Oxalobacteraceae</taxon>
        <taxon>Herbaspirillum</taxon>
    </lineage>
</organism>
<dbReference type="SUPFAM" id="SSF53335">
    <property type="entry name" value="S-adenosyl-L-methionine-dependent methyltransferases"/>
    <property type="match status" value="1"/>
</dbReference>
<comment type="similarity">
    <text evidence="1">Belongs to the CFA/CMAS family.</text>
</comment>
<keyword evidence="3" id="KW-0808">Transferase</keyword>
<dbReference type="InterPro" id="IPR003333">
    <property type="entry name" value="CMAS"/>
</dbReference>
<name>A0ABW9AD41_9BURK</name>
<evidence type="ECO:0000256" key="5">
    <source>
        <dbReference type="ARBA" id="ARBA00023098"/>
    </source>
</evidence>
<dbReference type="PANTHER" id="PTHR43667:SF2">
    <property type="entry name" value="FATTY ACID C-METHYL TRANSFERASE"/>
    <property type="match status" value="1"/>
</dbReference>
<keyword evidence="2" id="KW-0489">Methyltransferase</keyword>
<protein>
    <submittedName>
        <fullName evidence="6">Cyclopropane-fatty-acyl-phospholipid synthase</fullName>
    </submittedName>
</protein>
<evidence type="ECO:0000256" key="1">
    <source>
        <dbReference type="ARBA" id="ARBA00010815"/>
    </source>
</evidence>
<keyword evidence="7" id="KW-1185">Reference proteome</keyword>
<dbReference type="RefSeq" id="WP_408159366.1">
    <property type="nucleotide sequence ID" value="NZ_JAQQFM010000007.1"/>
</dbReference>
<dbReference type="Proteomes" id="UP001629246">
    <property type="component" value="Unassembled WGS sequence"/>
</dbReference>
<evidence type="ECO:0000313" key="6">
    <source>
        <dbReference type="EMBL" id="MFL9925820.1"/>
    </source>
</evidence>
<sequence>MEFTTSNRPSSRIPYRARIILRMLEQLRHGSLRLFLPDGQVRNFGVGDEPHAPAAPISLTLNSWTPFLAALKSGDIGFAESFIDNHWHTDNLPGLLELLARNRQQIESALYGSWLGRLAYRIKHWRNRNTRAGSRKNISAHYDLGNNFYWLWLDPSMSYSAAIFSGKDDQTLEQAQYAKYRRVLQQLQVKQGSRVLEIGCGWGGFAETAIREGGVSLTGLTLSEQQLRYAQKRLQEAGLDGRGNLQLCDYRDVDEPYDAIASIEMFEAVGEEYWDSYFACLNRNLRQGGRACIQSIVIDDALFETYRKGTDFIQQYVFPGGMLPSREVFCKLAQKHGLHVADIFPFGLDYAETLAIWRRQFRAQLREVRVQGFDERFIRTWDFYLAYCEAGFRAGNINVMQFTLIRN</sequence>
<accession>A0ABW9AD41</accession>
<dbReference type="CDD" id="cd02440">
    <property type="entry name" value="AdoMet_MTases"/>
    <property type="match status" value="1"/>
</dbReference>
<evidence type="ECO:0000256" key="4">
    <source>
        <dbReference type="ARBA" id="ARBA00022691"/>
    </source>
</evidence>
<dbReference type="InterPro" id="IPR029063">
    <property type="entry name" value="SAM-dependent_MTases_sf"/>
</dbReference>
<keyword evidence="4" id="KW-0949">S-adenosyl-L-methionine</keyword>
<dbReference type="Gene3D" id="3.40.50.150">
    <property type="entry name" value="Vaccinia Virus protein VP39"/>
    <property type="match status" value="1"/>
</dbReference>
<comment type="caution">
    <text evidence="6">The sequence shown here is derived from an EMBL/GenBank/DDBJ whole genome shotgun (WGS) entry which is preliminary data.</text>
</comment>
<proteinExistence type="inferred from homology"/>
<dbReference type="PIRSF" id="PIRSF003085">
    <property type="entry name" value="CMAS"/>
    <property type="match status" value="1"/>
</dbReference>
<dbReference type="EMBL" id="JAQQFM010000007">
    <property type="protein sequence ID" value="MFL9925820.1"/>
    <property type="molecule type" value="Genomic_DNA"/>
</dbReference>
<evidence type="ECO:0000256" key="3">
    <source>
        <dbReference type="ARBA" id="ARBA00022679"/>
    </source>
</evidence>
<evidence type="ECO:0000313" key="7">
    <source>
        <dbReference type="Proteomes" id="UP001629246"/>
    </source>
</evidence>
<dbReference type="InterPro" id="IPR050723">
    <property type="entry name" value="CFA/CMAS"/>
</dbReference>
<gene>
    <name evidence="6" type="ORF">PQR62_16180</name>
</gene>
<keyword evidence="5" id="KW-0443">Lipid metabolism</keyword>